<sequence>MHFCNSLDLSIENNPDMPPTFDSTRGQSWIDLLITKNFDAHIKFEVLDEISNSDHNLLKVTWSSEISSLKISRCIVINQSNWLSMKKKIFHIFNNRANLDLATTNDTIEFLQNDIFTKCAQGKKTTRRKNAIWWTPQLNIKRNKTRAFNLVIL</sequence>
<evidence type="ECO:0000313" key="3">
    <source>
        <dbReference type="Proteomes" id="UP001054837"/>
    </source>
</evidence>
<dbReference type="SUPFAM" id="SSF56219">
    <property type="entry name" value="DNase I-like"/>
    <property type="match status" value="1"/>
</dbReference>
<dbReference type="AlphaFoldDB" id="A0AAV4V4N0"/>
<dbReference type="InterPro" id="IPR036691">
    <property type="entry name" value="Endo/exonu/phosph_ase_sf"/>
</dbReference>
<dbReference type="EMBL" id="BPLQ01012397">
    <property type="protein sequence ID" value="GIY65162.1"/>
    <property type="molecule type" value="Genomic_DNA"/>
</dbReference>
<dbReference type="InterPro" id="IPR005135">
    <property type="entry name" value="Endo/exonuclease/phosphatase"/>
</dbReference>
<keyword evidence="3" id="KW-1185">Reference proteome</keyword>
<comment type="caution">
    <text evidence="2">The sequence shown here is derived from an EMBL/GenBank/DDBJ whole genome shotgun (WGS) entry which is preliminary data.</text>
</comment>
<dbReference type="Pfam" id="PF14529">
    <property type="entry name" value="Exo_endo_phos_2"/>
    <property type="match status" value="1"/>
</dbReference>
<evidence type="ECO:0000259" key="1">
    <source>
        <dbReference type="Pfam" id="PF14529"/>
    </source>
</evidence>
<name>A0AAV4V4N0_9ARAC</name>
<dbReference type="Proteomes" id="UP001054837">
    <property type="component" value="Unassembled WGS sequence"/>
</dbReference>
<dbReference type="GO" id="GO:0003824">
    <property type="term" value="F:catalytic activity"/>
    <property type="evidence" value="ECO:0007669"/>
    <property type="project" value="InterPro"/>
</dbReference>
<accession>A0AAV4V4N0</accession>
<proteinExistence type="predicted"/>
<evidence type="ECO:0000313" key="2">
    <source>
        <dbReference type="EMBL" id="GIY65162.1"/>
    </source>
</evidence>
<protein>
    <recommendedName>
        <fullName evidence="1">Endonuclease/exonuclease/phosphatase domain-containing protein</fullName>
    </recommendedName>
</protein>
<gene>
    <name evidence="2" type="primary">DI617_08965</name>
    <name evidence="2" type="ORF">CDAR_437251</name>
</gene>
<dbReference type="Gene3D" id="3.60.10.10">
    <property type="entry name" value="Endonuclease/exonuclease/phosphatase"/>
    <property type="match status" value="1"/>
</dbReference>
<organism evidence="2 3">
    <name type="scientific">Caerostris darwini</name>
    <dbReference type="NCBI Taxonomy" id="1538125"/>
    <lineage>
        <taxon>Eukaryota</taxon>
        <taxon>Metazoa</taxon>
        <taxon>Ecdysozoa</taxon>
        <taxon>Arthropoda</taxon>
        <taxon>Chelicerata</taxon>
        <taxon>Arachnida</taxon>
        <taxon>Araneae</taxon>
        <taxon>Araneomorphae</taxon>
        <taxon>Entelegynae</taxon>
        <taxon>Araneoidea</taxon>
        <taxon>Araneidae</taxon>
        <taxon>Caerostris</taxon>
    </lineage>
</organism>
<reference evidence="2 3" key="1">
    <citation type="submission" date="2021-06" db="EMBL/GenBank/DDBJ databases">
        <title>Caerostris darwini draft genome.</title>
        <authorList>
            <person name="Kono N."/>
            <person name="Arakawa K."/>
        </authorList>
    </citation>
    <scope>NUCLEOTIDE SEQUENCE [LARGE SCALE GENOMIC DNA]</scope>
</reference>
<feature type="domain" description="Endonuclease/exonuclease/phosphatase" evidence="1">
    <location>
        <begin position="2"/>
        <end position="57"/>
    </location>
</feature>